<gene>
    <name evidence="2" type="ORF">E6C64_11025</name>
</gene>
<feature type="domain" description="Metallo-beta-lactamase" evidence="1">
    <location>
        <begin position="24"/>
        <end position="235"/>
    </location>
</feature>
<dbReference type="Pfam" id="PF00753">
    <property type="entry name" value="Lactamase_B"/>
    <property type="match status" value="2"/>
</dbReference>
<protein>
    <submittedName>
        <fullName evidence="2">MBL fold metallo-hydrolase</fullName>
    </submittedName>
</protein>
<dbReference type="AlphaFoldDB" id="A0A4S4FJ70"/>
<keyword evidence="3" id="KW-1185">Reference proteome</keyword>
<evidence type="ECO:0000313" key="3">
    <source>
        <dbReference type="Proteomes" id="UP000309133"/>
    </source>
</evidence>
<dbReference type="SMART" id="SM00849">
    <property type="entry name" value="Lactamase_B"/>
    <property type="match status" value="2"/>
</dbReference>
<dbReference type="PANTHER" id="PTHR23131:SF0">
    <property type="entry name" value="ENDORIBONUCLEASE LACTB2"/>
    <property type="match status" value="1"/>
</dbReference>
<dbReference type="RefSeq" id="WP_136427586.1">
    <property type="nucleotide sequence ID" value="NZ_SSSM01000005.1"/>
</dbReference>
<dbReference type="InterPro" id="IPR050662">
    <property type="entry name" value="Sec-metab_biosynth-thioest"/>
</dbReference>
<dbReference type="Gene3D" id="3.60.15.10">
    <property type="entry name" value="Ribonuclease Z/Hydroxyacylglutathione hydrolase-like"/>
    <property type="match status" value="2"/>
</dbReference>
<proteinExistence type="predicted"/>
<evidence type="ECO:0000313" key="2">
    <source>
        <dbReference type="EMBL" id="THG29255.1"/>
    </source>
</evidence>
<name>A0A4S4FJ70_9MICO</name>
<reference evidence="2 3" key="1">
    <citation type="submission" date="2019-04" db="EMBL/GenBank/DDBJ databases">
        <authorList>
            <person name="Jiang L."/>
        </authorList>
    </citation>
    <scope>NUCLEOTIDE SEQUENCE [LARGE SCALE GENOMIC DNA]</scope>
    <source>
        <strain evidence="2 3">YIM 131853</strain>
    </source>
</reference>
<dbReference type="Proteomes" id="UP000309133">
    <property type="component" value="Unassembled WGS sequence"/>
</dbReference>
<accession>A0A4S4FJ70</accession>
<evidence type="ECO:0000259" key="1">
    <source>
        <dbReference type="SMART" id="SM00849"/>
    </source>
</evidence>
<dbReference type="InterPro" id="IPR036866">
    <property type="entry name" value="RibonucZ/Hydroxyglut_hydro"/>
</dbReference>
<dbReference type="EMBL" id="SSSM01000005">
    <property type="protein sequence ID" value="THG29255.1"/>
    <property type="molecule type" value="Genomic_DNA"/>
</dbReference>
<organism evidence="2 3">
    <name type="scientific">Naasia lichenicola</name>
    <dbReference type="NCBI Taxonomy" id="2565933"/>
    <lineage>
        <taxon>Bacteria</taxon>
        <taxon>Bacillati</taxon>
        <taxon>Actinomycetota</taxon>
        <taxon>Actinomycetes</taxon>
        <taxon>Micrococcales</taxon>
        <taxon>Microbacteriaceae</taxon>
        <taxon>Naasia</taxon>
    </lineage>
</organism>
<sequence length="631" mass="69348">MSRQPTAGNTPSEVAPGVWLIRDTCNVYLIVAGSDRSDPASTGDAAGEGGERTAVAIDFGAGAVLSHLDELGIDRITDVLMTHHHRDQAQGLPLAVAHGARIHVPPVEVELFERVDEMWRMRQLDNDYNLRQDRFSLLEPVAVHAVVPEYRSFVAGGVRLRPIPTPGHTIGSVTYLLERESTRIAFTGDLIYAPGKVWSLAATQWSYTANEGPGMTVLSCHLLSDERPDLLLPSHGRPMADPLSALAELAARMQRYVDARREQPWDLEDRLRRPYVAISPHLLLNRSSLSTGYALLSDTGEALFVDYGYDMTTAIPTGQDRAGRRPWLASLPGLKAQFGVSRISAMLATHYHDDHVAGMLLLRDVEGAELWASSTVAPILADPWKHDLPAQWYDPIVVDRSIPVGETIRWNEYEITVHDQPGHTLFAAAFEVTVDGMTVLFTGDQQEGLGIPGERNEVLNYQYRNRFRLGDYPRSVELYRRIAPGLLLSGHWEPREVEPGYLDFLQEAVDGLEAVHRELLPLDELDLGADGVLCRITPYRSSLASGSTAAFVATVRNPHPTAAEATIGIVVPDGWSADSIAPVLLQPGEEREIQFELICGAQPASRARVAADVTIGDLRLGQHAEALVDVR</sequence>
<keyword evidence="2" id="KW-0378">Hydrolase</keyword>
<feature type="domain" description="Metallo-beta-lactamase" evidence="1">
    <location>
        <begin position="289"/>
        <end position="486"/>
    </location>
</feature>
<dbReference type="CDD" id="cd06262">
    <property type="entry name" value="metallo-hydrolase-like_MBL-fold"/>
    <property type="match status" value="2"/>
</dbReference>
<dbReference type="InterPro" id="IPR001279">
    <property type="entry name" value="Metallo-B-lactamas"/>
</dbReference>
<dbReference type="PANTHER" id="PTHR23131">
    <property type="entry name" value="ENDORIBONUCLEASE LACTB2"/>
    <property type="match status" value="1"/>
</dbReference>
<comment type="caution">
    <text evidence="2">The sequence shown here is derived from an EMBL/GenBank/DDBJ whole genome shotgun (WGS) entry which is preliminary data.</text>
</comment>
<dbReference type="GO" id="GO:0016787">
    <property type="term" value="F:hydrolase activity"/>
    <property type="evidence" value="ECO:0007669"/>
    <property type="project" value="UniProtKB-KW"/>
</dbReference>
<dbReference type="SUPFAM" id="SSF56281">
    <property type="entry name" value="Metallo-hydrolase/oxidoreductase"/>
    <property type="match status" value="2"/>
</dbReference>
<dbReference type="OrthoDB" id="9788263at2"/>